<feature type="compositionally biased region" description="Basic residues" evidence="1">
    <location>
        <begin position="115"/>
        <end position="128"/>
    </location>
</feature>
<accession>A0A7S0RSS3</accession>
<proteinExistence type="predicted"/>
<feature type="region of interest" description="Disordered" evidence="1">
    <location>
        <begin position="107"/>
        <end position="208"/>
    </location>
</feature>
<sequence length="208" mass="21299">MQRGSPRGDALSRAAWTPSTALPSTAEKAQALQAVTQRSVSATRTRVPAARTPLVAGQDAFLQRVREDKAARGVDVAALEASYGKEGAAHMQDILRLRALKAEREAAAVEMGQTHHAHSPAARRRRGGRTTADDLAAVRALPDDPLVSHTAARGQLGSAGSQGPGSPEPHSPTWGQQAEGSSSQGNTDAAAGAGAAAAAGPLHPGPQH</sequence>
<dbReference type="EMBL" id="HBFB01021599">
    <property type="protein sequence ID" value="CAD8685047.1"/>
    <property type="molecule type" value="Transcribed_RNA"/>
</dbReference>
<reference evidence="2" key="1">
    <citation type="submission" date="2021-01" db="EMBL/GenBank/DDBJ databases">
        <authorList>
            <person name="Corre E."/>
            <person name="Pelletier E."/>
            <person name="Niang G."/>
            <person name="Scheremetjew M."/>
            <person name="Finn R."/>
            <person name="Kale V."/>
            <person name="Holt S."/>
            <person name="Cochrane G."/>
            <person name="Meng A."/>
            <person name="Brown T."/>
            <person name="Cohen L."/>
        </authorList>
    </citation>
    <scope>NUCLEOTIDE SEQUENCE</scope>
    <source>
        <strain evidence="2">SAG 11-49</strain>
    </source>
</reference>
<organism evidence="2">
    <name type="scientific">Chlamydomonas leiostraca</name>
    <dbReference type="NCBI Taxonomy" id="1034604"/>
    <lineage>
        <taxon>Eukaryota</taxon>
        <taxon>Viridiplantae</taxon>
        <taxon>Chlorophyta</taxon>
        <taxon>core chlorophytes</taxon>
        <taxon>Chlorophyceae</taxon>
        <taxon>CS clade</taxon>
        <taxon>Chlamydomonadales</taxon>
        <taxon>Chlamydomonadaceae</taxon>
        <taxon>Chlamydomonas</taxon>
    </lineage>
</organism>
<gene>
    <name evidence="2" type="ORF">CLEI1391_LOCUS12124</name>
</gene>
<protein>
    <submittedName>
        <fullName evidence="2">Uncharacterized protein</fullName>
    </submittedName>
</protein>
<evidence type="ECO:0000256" key="1">
    <source>
        <dbReference type="SAM" id="MobiDB-lite"/>
    </source>
</evidence>
<name>A0A7S0RSS3_9CHLO</name>
<feature type="region of interest" description="Disordered" evidence="1">
    <location>
        <begin position="1"/>
        <end position="30"/>
    </location>
</feature>
<feature type="compositionally biased region" description="Polar residues" evidence="1">
    <location>
        <begin position="173"/>
        <end position="187"/>
    </location>
</feature>
<evidence type="ECO:0000313" key="2">
    <source>
        <dbReference type="EMBL" id="CAD8685047.1"/>
    </source>
</evidence>
<feature type="compositionally biased region" description="Low complexity" evidence="1">
    <location>
        <begin position="189"/>
        <end position="200"/>
    </location>
</feature>
<dbReference type="AlphaFoldDB" id="A0A7S0RSS3"/>